<proteinExistence type="predicted"/>
<dbReference type="AlphaFoldDB" id="A0A517ZJU1"/>
<feature type="transmembrane region" description="Helical" evidence="1">
    <location>
        <begin position="12"/>
        <end position="32"/>
    </location>
</feature>
<dbReference type="KEGG" id="sdyn:Mal52_11640"/>
<sequence length="312" mass="35598">MNHPGVRHFAKKLAWFIESAAFVALGWISYSLGMKADDNLFGPLIGKTNECAPLLVLGSGAVIIAARMIRYFFADPTEAEKIIANCVNDALNNFRRKCFPDLPENTATDLNRVTIFKHYRWVWSVSPRRLWYRRWGKGRFPGSGWLVLLHRSGHTTQTSSTMFLAPDDSPQYAEGVAGQAWRGTTIRVRSLPNLENIKYRSVFFVIWYRMCVFAKKQNGITRSYEEDCKLVNAYAEATYTSGRIVWQRIKSGKRSPTSILAIPLESIDSRGWGVIVMDSSNKFECIDTEDRRFRLALSELNTNLSLYNVTRS</sequence>
<evidence type="ECO:0000313" key="3">
    <source>
        <dbReference type="Proteomes" id="UP000319383"/>
    </source>
</evidence>
<accession>A0A517ZJU1</accession>
<evidence type="ECO:0000256" key="1">
    <source>
        <dbReference type="SAM" id="Phobius"/>
    </source>
</evidence>
<keyword evidence="3" id="KW-1185">Reference proteome</keyword>
<evidence type="ECO:0000313" key="2">
    <source>
        <dbReference type="EMBL" id="QDU42697.1"/>
    </source>
</evidence>
<keyword evidence="1" id="KW-1133">Transmembrane helix</keyword>
<feature type="transmembrane region" description="Helical" evidence="1">
    <location>
        <begin position="52"/>
        <end position="73"/>
    </location>
</feature>
<dbReference type="EMBL" id="CP036276">
    <property type="protein sequence ID" value="QDU42697.1"/>
    <property type="molecule type" value="Genomic_DNA"/>
</dbReference>
<keyword evidence="1" id="KW-0812">Transmembrane</keyword>
<organism evidence="2 3">
    <name type="scientific">Symmachiella dynata</name>
    <dbReference type="NCBI Taxonomy" id="2527995"/>
    <lineage>
        <taxon>Bacteria</taxon>
        <taxon>Pseudomonadati</taxon>
        <taxon>Planctomycetota</taxon>
        <taxon>Planctomycetia</taxon>
        <taxon>Planctomycetales</taxon>
        <taxon>Planctomycetaceae</taxon>
        <taxon>Symmachiella</taxon>
    </lineage>
</organism>
<protein>
    <submittedName>
        <fullName evidence="2">Uncharacterized protein</fullName>
    </submittedName>
</protein>
<reference evidence="2 3" key="1">
    <citation type="submission" date="2019-02" db="EMBL/GenBank/DDBJ databases">
        <title>Deep-cultivation of Planctomycetes and their phenomic and genomic characterization uncovers novel biology.</title>
        <authorList>
            <person name="Wiegand S."/>
            <person name="Jogler M."/>
            <person name="Boedeker C."/>
            <person name="Pinto D."/>
            <person name="Vollmers J."/>
            <person name="Rivas-Marin E."/>
            <person name="Kohn T."/>
            <person name="Peeters S.H."/>
            <person name="Heuer A."/>
            <person name="Rast P."/>
            <person name="Oberbeckmann S."/>
            <person name="Bunk B."/>
            <person name="Jeske O."/>
            <person name="Meyerdierks A."/>
            <person name="Storesund J.E."/>
            <person name="Kallscheuer N."/>
            <person name="Luecker S."/>
            <person name="Lage O.M."/>
            <person name="Pohl T."/>
            <person name="Merkel B.J."/>
            <person name="Hornburger P."/>
            <person name="Mueller R.-W."/>
            <person name="Bruemmer F."/>
            <person name="Labrenz M."/>
            <person name="Spormann A.M."/>
            <person name="Op den Camp H."/>
            <person name="Overmann J."/>
            <person name="Amann R."/>
            <person name="Jetten M.S.M."/>
            <person name="Mascher T."/>
            <person name="Medema M.H."/>
            <person name="Devos D.P."/>
            <person name="Kaster A.-K."/>
            <person name="Ovreas L."/>
            <person name="Rohde M."/>
            <person name="Galperin M.Y."/>
            <person name="Jogler C."/>
        </authorList>
    </citation>
    <scope>NUCLEOTIDE SEQUENCE [LARGE SCALE GENOMIC DNA]</scope>
    <source>
        <strain evidence="2 3">Mal52</strain>
    </source>
</reference>
<dbReference type="Proteomes" id="UP000319383">
    <property type="component" value="Chromosome"/>
</dbReference>
<name>A0A517ZJU1_9PLAN</name>
<keyword evidence="1" id="KW-0472">Membrane</keyword>
<gene>
    <name evidence="2" type="ORF">Mal52_11640</name>
</gene>